<organism evidence="7 8">
    <name type="scientific">Euroglyphus maynei</name>
    <name type="common">Mayne's house dust mite</name>
    <dbReference type="NCBI Taxonomy" id="6958"/>
    <lineage>
        <taxon>Eukaryota</taxon>
        <taxon>Metazoa</taxon>
        <taxon>Ecdysozoa</taxon>
        <taxon>Arthropoda</taxon>
        <taxon>Chelicerata</taxon>
        <taxon>Arachnida</taxon>
        <taxon>Acari</taxon>
        <taxon>Acariformes</taxon>
        <taxon>Sarcoptiformes</taxon>
        <taxon>Astigmata</taxon>
        <taxon>Psoroptidia</taxon>
        <taxon>Analgoidea</taxon>
        <taxon>Pyroglyphidae</taxon>
        <taxon>Pyroglyphinae</taxon>
        <taxon>Euroglyphus</taxon>
    </lineage>
</organism>
<evidence type="ECO:0000256" key="5">
    <source>
        <dbReference type="ARBA" id="ARBA00023242"/>
    </source>
</evidence>
<dbReference type="GO" id="GO:0033314">
    <property type="term" value="P:mitotic DNA replication checkpoint signaling"/>
    <property type="evidence" value="ECO:0007669"/>
    <property type="project" value="TreeGrafter"/>
</dbReference>
<dbReference type="AlphaFoldDB" id="A0A1Y3AU88"/>
<proteinExistence type="predicted"/>
<keyword evidence="8" id="KW-1185">Reference proteome</keyword>
<evidence type="ECO:0000256" key="3">
    <source>
        <dbReference type="ARBA" id="ARBA00022763"/>
    </source>
</evidence>
<evidence type="ECO:0000256" key="6">
    <source>
        <dbReference type="ARBA" id="ARBA00023306"/>
    </source>
</evidence>
<dbReference type="GO" id="GO:0003682">
    <property type="term" value="F:chromatin binding"/>
    <property type="evidence" value="ECO:0007669"/>
    <property type="project" value="TreeGrafter"/>
</dbReference>
<evidence type="ECO:0000313" key="7">
    <source>
        <dbReference type="EMBL" id="OTF72031.1"/>
    </source>
</evidence>
<dbReference type="PANTHER" id="PTHR12172">
    <property type="entry name" value="CELL CYCLE CHECKPOINT PROTEIN RAD17"/>
    <property type="match status" value="1"/>
</dbReference>
<keyword evidence="4" id="KW-0067">ATP-binding</keyword>
<keyword evidence="6" id="KW-0131">Cell cycle</keyword>
<comment type="subcellular location">
    <subcellularLocation>
        <location evidence="1">Nucleus</location>
    </subcellularLocation>
</comment>
<accession>A0A1Y3AU88</accession>
<dbReference type="InterPro" id="IPR004582">
    <property type="entry name" value="Checkpoint_prot_Rad17_Rad24"/>
</dbReference>
<keyword evidence="5" id="KW-0539">Nucleus</keyword>
<dbReference type="GO" id="GO:0006281">
    <property type="term" value="P:DNA repair"/>
    <property type="evidence" value="ECO:0007669"/>
    <property type="project" value="InterPro"/>
</dbReference>
<protein>
    <submittedName>
        <fullName evidence="7">Uncharacterized protein</fullName>
    </submittedName>
</protein>
<dbReference type="Proteomes" id="UP000194236">
    <property type="component" value="Unassembled WGS sequence"/>
</dbReference>
<comment type="caution">
    <text evidence="7">The sequence shown here is derived from an EMBL/GenBank/DDBJ whole genome shotgun (WGS) entry which is preliminary data.</text>
</comment>
<dbReference type="OrthoDB" id="10265971at2759"/>
<sequence length="470" mass="54712">MLELPVTSMFDNCISTFIVNDDENNVMRPLQNENQMKKFLHRLNQCQKSIHDQTNDDRKIVIIKEIPGIFLTKPDLLHEELKSYKMKMNRSESIIVPIVFIISTTAQGENLEQKILPRHIINLLNFKVITFKPITETCLTKVIENSSIENPLNGSQIQEIISASSGDVRHALNYLKFQYSSSNNKNNKRTKKLKCVIQAPRDNVSSINCDRNDSLTLSHAIAKILYAKRLENREDFVIEYIRKNPNCDKSKLRNPLKDSRPEEIAELANISYDLLIDWIYENYQDFIHDPDDLEKCCDCLQALCDSTNSVIDNYSERDSFKNIQTSMAIRGMLFNLNTDNYVYQNYIEKPMNRMKKTNQFRQLNPPKTFSMNKILHNNRTEMTKLRNMNSTFFQFDNEKNLIMDILPMFGGFPKSFSNEHPYLDFINNLIDFKSTETKKPINYLVSTSSCSSSLIEIDEQDDVHIEDDSD</sequence>
<dbReference type="GO" id="GO:0005634">
    <property type="term" value="C:nucleus"/>
    <property type="evidence" value="ECO:0007669"/>
    <property type="project" value="UniProtKB-SubCell"/>
</dbReference>
<dbReference type="PANTHER" id="PTHR12172:SF0">
    <property type="entry name" value="CELL CYCLE CHECKPOINT PROTEIN RAD17"/>
    <property type="match status" value="1"/>
</dbReference>
<evidence type="ECO:0000256" key="2">
    <source>
        <dbReference type="ARBA" id="ARBA00022741"/>
    </source>
</evidence>
<evidence type="ECO:0000256" key="1">
    <source>
        <dbReference type="ARBA" id="ARBA00004123"/>
    </source>
</evidence>
<dbReference type="GO" id="GO:0005524">
    <property type="term" value="F:ATP binding"/>
    <property type="evidence" value="ECO:0007669"/>
    <property type="project" value="UniProtKB-KW"/>
</dbReference>
<dbReference type="EMBL" id="MUJZ01058254">
    <property type="protein sequence ID" value="OTF72031.1"/>
    <property type="molecule type" value="Genomic_DNA"/>
</dbReference>
<reference evidence="7 8" key="1">
    <citation type="submission" date="2017-03" db="EMBL/GenBank/DDBJ databases">
        <title>Genome Survey of Euroglyphus maynei.</title>
        <authorList>
            <person name="Arlian L.G."/>
            <person name="Morgan M.S."/>
            <person name="Rider S.D."/>
        </authorList>
    </citation>
    <scope>NUCLEOTIDE SEQUENCE [LARGE SCALE GENOMIC DNA]</scope>
    <source>
        <strain evidence="7">Arlian Lab</strain>
        <tissue evidence="7">Whole body</tissue>
    </source>
</reference>
<keyword evidence="2" id="KW-0547">Nucleotide-binding</keyword>
<dbReference type="GO" id="GO:0003689">
    <property type="term" value="F:DNA clamp loader activity"/>
    <property type="evidence" value="ECO:0007669"/>
    <property type="project" value="TreeGrafter"/>
</dbReference>
<evidence type="ECO:0000256" key="4">
    <source>
        <dbReference type="ARBA" id="ARBA00022840"/>
    </source>
</evidence>
<evidence type="ECO:0000313" key="8">
    <source>
        <dbReference type="Proteomes" id="UP000194236"/>
    </source>
</evidence>
<gene>
    <name evidence="7" type="ORF">BLA29_000061</name>
</gene>
<dbReference type="GO" id="GO:0000077">
    <property type="term" value="P:DNA damage checkpoint signaling"/>
    <property type="evidence" value="ECO:0007669"/>
    <property type="project" value="TreeGrafter"/>
</dbReference>
<name>A0A1Y3AU88_EURMA</name>
<keyword evidence="3" id="KW-0227">DNA damage</keyword>